<proteinExistence type="predicted"/>
<comment type="caution">
    <text evidence="1">The sequence shown here is derived from an EMBL/GenBank/DDBJ whole genome shotgun (WGS) entry which is preliminary data.</text>
</comment>
<protein>
    <submittedName>
        <fullName evidence="1">Uncharacterized protein</fullName>
    </submittedName>
</protein>
<evidence type="ECO:0000313" key="2">
    <source>
        <dbReference type="Proteomes" id="UP001054252"/>
    </source>
</evidence>
<organism evidence="1 2">
    <name type="scientific">Rubroshorea leprosula</name>
    <dbReference type="NCBI Taxonomy" id="152421"/>
    <lineage>
        <taxon>Eukaryota</taxon>
        <taxon>Viridiplantae</taxon>
        <taxon>Streptophyta</taxon>
        <taxon>Embryophyta</taxon>
        <taxon>Tracheophyta</taxon>
        <taxon>Spermatophyta</taxon>
        <taxon>Magnoliopsida</taxon>
        <taxon>eudicotyledons</taxon>
        <taxon>Gunneridae</taxon>
        <taxon>Pentapetalae</taxon>
        <taxon>rosids</taxon>
        <taxon>malvids</taxon>
        <taxon>Malvales</taxon>
        <taxon>Dipterocarpaceae</taxon>
        <taxon>Rubroshorea</taxon>
    </lineage>
</organism>
<gene>
    <name evidence="1" type="ORF">SLEP1_g10152</name>
</gene>
<reference evidence="1 2" key="1">
    <citation type="journal article" date="2021" name="Commun. Biol.">
        <title>The genome of Shorea leprosula (Dipterocarpaceae) highlights the ecological relevance of drought in aseasonal tropical rainforests.</title>
        <authorList>
            <person name="Ng K.K.S."/>
            <person name="Kobayashi M.J."/>
            <person name="Fawcett J.A."/>
            <person name="Hatakeyama M."/>
            <person name="Paape T."/>
            <person name="Ng C.H."/>
            <person name="Ang C.C."/>
            <person name="Tnah L.H."/>
            <person name="Lee C.T."/>
            <person name="Nishiyama T."/>
            <person name="Sese J."/>
            <person name="O'Brien M.J."/>
            <person name="Copetti D."/>
            <person name="Mohd Noor M.I."/>
            <person name="Ong R.C."/>
            <person name="Putra M."/>
            <person name="Sireger I.Z."/>
            <person name="Indrioko S."/>
            <person name="Kosugi Y."/>
            <person name="Izuno A."/>
            <person name="Isagi Y."/>
            <person name="Lee S.L."/>
            <person name="Shimizu K.K."/>
        </authorList>
    </citation>
    <scope>NUCLEOTIDE SEQUENCE [LARGE SCALE GENOMIC DNA]</scope>
    <source>
        <strain evidence="1">214</strain>
    </source>
</reference>
<keyword evidence="2" id="KW-1185">Reference proteome</keyword>
<sequence>MEVPLQGLAALYSSGEYGVCKCWVEHSVQGCYYEGDEQPNLHGIAALLLLPAPFFSFRSRIVPSLSTSIV</sequence>
<name>A0AAV5ID40_9ROSI</name>
<dbReference type="EMBL" id="BPVZ01000011">
    <property type="protein sequence ID" value="GKU96972.1"/>
    <property type="molecule type" value="Genomic_DNA"/>
</dbReference>
<dbReference type="AlphaFoldDB" id="A0AAV5ID40"/>
<dbReference type="Proteomes" id="UP001054252">
    <property type="component" value="Unassembled WGS sequence"/>
</dbReference>
<accession>A0AAV5ID40</accession>
<evidence type="ECO:0000313" key="1">
    <source>
        <dbReference type="EMBL" id="GKU96972.1"/>
    </source>
</evidence>